<evidence type="ECO:0000313" key="5">
    <source>
        <dbReference type="EMBL" id="CAA9553943.1"/>
    </source>
</evidence>
<dbReference type="InterPro" id="IPR001940">
    <property type="entry name" value="Peptidase_S1C"/>
</dbReference>
<protein>
    <submittedName>
        <fullName evidence="5">HtrA protease/chaperone protein</fullName>
    </submittedName>
</protein>
<evidence type="ECO:0000256" key="3">
    <source>
        <dbReference type="ARBA" id="ARBA00022801"/>
    </source>
</evidence>
<dbReference type="Gene3D" id="2.30.42.10">
    <property type="match status" value="1"/>
</dbReference>
<organism evidence="5">
    <name type="scientific">uncultured Thermomicrobiales bacterium</name>
    <dbReference type="NCBI Taxonomy" id="1645740"/>
    <lineage>
        <taxon>Bacteria</taxon>
        <taxon>Pseudomonadati</taxon>
        <taxon>Thermomicrobiota</taxon>
        <taxon>Thermomicrobia</taxon>
        <taxon>Thermomicrobiales</taxon>
        <taxon>environmental samples</taxon>
    </lineage>
</organism>
<dbReference type="SUPFAM" id="SSF50156">
    <property type="entry name" value="PDZ domain-like"/>
    <property type="match status" value="1"/>
</dbReference>
<dbReference type="SUPFAM" id="SSF50494">
    <property type="entry name" value="Trypsin-like serine proteases"/>
    <property type="match status" value="1"/>
</dbReference>
<dbReference type="AlphaFoldDB" id="A0A6J4UQU5"/>
<dbReference type="Pfam" id="PF13180">
    <property type="entry name" value="PDZ_2"/>
    <property type="match status" value="1"/>
</dbReference>
<reference evidence="5" key="1">
    <citation type="submission" date="2020-02" db="EMBL/GenBank/DDBJ databases">
        <authorList>
            <person name="Meier V. D."/>
        </authorList>
    </citation>
    <scope>NUCLEOTIDE SEQUENCE</scope>
    <source>
        <strain evidence="5">AVDCRST_MAG19</strain>
    </source>
</reference>
<dbReference type="InterPro" id="IPR043504">
    <property type="entry name" value="Peptidase_S1_PA_chymotrypsin"/>
</dbReference>
<name>A0A6J4UQU5_9BACT</name>
<dbReference type="InterPro" id="IPR009003">
    <property type="entry name" value="Peptidase_S1_PA"/>
</dbReference>
<feature type="domain" description="PDZ" evidence="4">
    <location>
        <begin position="297"/>
        <end position="381"/>
    </location>
</feature>
<dbReference type="GO" id="GO:0004252">
    <property type="term" value="F:serine-type endopeptidase activity"/>
    <property type="evidence" value="ECO:0007669"/>
    <property type="project" value="InterPro"/>
</dbReference>
<evidence type="ECO:0000256" key="1">
    <source>
        <dbReference type="ARBA" id="ARBA00010541"/>
    </source>
</evidence>
<dbReference type="InterPro" id="IPR036034">
    <property type="entry name" value="PDZ_sf"/>
</dbReference>
<comment type="similarity">
    <text evidence="1">Belongs to the peptidase S1C family.</text>
</comment>
<evidence type="ECO:0000259" key="4">
    <source>
        <dbReference type="PROSITE" id="PS50106"/>
    </source>
</evidence>
<proteinExistence type="inferred from homology"/>
<dbReference type="InterPro" id="IPR001478">
    <property type="entry name" value="PDZ"/>
</dbReference>
<dbReference type="EMBL" id="CADCWL010000043">
    <property type="protein sequence ID" value="CAA9553943.1"/>
    <property type="molecule type" value="Genomic_DNA"/>
</dbReference>
<accession>A0A6J4UQU5</accession>
<dbReference type="PANTHER" id="PTHR43343:SF3">
    <property type="entry name" value="PROTEASE DO-LIKE 8, CHLOROPLASTIC"/>
    <property type="match status" value="1"/>
</dbReference>
<dbReference type="PRINTS" id="PR00834">
    <property type="entry name" value="PROTEASES2C"/>
</dbReference>
<dbReference type="SMART" id="SM00228">
    <property type="entry name" value="PDZ"/>
    <property type="match status" value="1"/>
</dbReference>
<keyword evidence="2 5" id="KW-0645">Protease</keyword>
<gene>
    <name evidence="5" type="ORF">AVDCRST_MAG19-1060</name>
</gene>
<dbReference type="InterPro" id="IPR051201">
    <property type="entry name" value="Chloro_Bact_Ser_Proteases"/>
</dbReference>
<dbReference type="GO" id="GO:0006508">
    <property type="term" value="P:proteolysis"/>
    <property type="evidence" value="ECO:0007669"/>
    <property type="project" value="UniProtKB-KW"/>
</dbReference>
<dbReference type="PANTHER" id="PTHR43343">
    <property type="entry name" value="PEPTIDASE S12"/>
    <property type="match status" value="1"/>
</dbReference>
<dbReference type="Pfam" id="PF13365">
    <property type="entry name" value="Trypsin_2"/>
    <property type="match status" value="1"/>
</dbReference>
<evidence type="ECO:0000256" key="2">
    <source>
        <dbReference type="ARBA" id="ARBA00022670"/>
    </source>
</evidence>
<dbReference type="PROSITE" id="PS50106">
    <property type="entry name" value="PDZ"/>
    <property type="match status" value="1"/>
</dbReference>
<sequence length="398" mass="40144">MIPSHPEASGRSDRSVRAAVLTGAAALGLLVGGGALALDDGPSSGLGRPWTAQATTPAAGDRDCPWRKGEQSATLLGFAAGQTNQASPVARAADDLPVADVAERANPAVVTVTTLDDAFGGEASPVGAGSGFIVDAEGHVVTNSHVVANAAELTVTFLDGTRVPASVVGRDEVQDIAVLQLDLSGGDEVPGILAFGDSTAVRAGERVVAIGSSLGELTNTVSDGTVGAVDRDLAVYSGLLQHDAEIYPGNSGGPLLNLRGEVVGVNVAGVGGFGGDRTAQIAPARIGFALDGNDVREVVDELIANGVVRRPYLGIVGGAGPDGHEVVEVEAGDPAAEAGLEAGDVITAIDGEEIGGRTTLADLLYEREPGETVTLSVERDGAEREIEVTLGERNEATE</sequence>
<dbReference type="Gene3D" id="2.40.10.10">
    <property type="entry name" value="Trypsin-like serine proteases"/>
    <property type="match status" value="2"/>
</dbReference>
<keyword evidence="3" id="KW-0378">Hydrolase</keyword>